<dbReference type="InterPro" id="IPR010985">
    <property type="entry name" value="Ribbon_hlx_hlx"/>
</dbReference>
<evidence type="ECO:0000256" key="1">
    <source>
        <dbReference type="ARBA" id="ARBA00008580"/>
    </source>
</evidence>
<dbReference type="CDD" id="cd22231">
    <property type="entry name" value="RHH_NikR_HicB-like"/>
    <property type="match status" value="1"/>
</dbReference>
<organism evidence="4 5">
    <name type="scientific">Jannaschia pagri</name>
    <dbReference type="NCBI Taxonomy" id="2829797"/>
    <lineage>
        <taxon>Bacteria</taxon>
        <taxon>Pseudomonadati</taxon>
        <taxon>Pseudomonadota</taxon>
        <taxon>Alphaproteobacteria</taxon>
        <taxon>Rhodobacterales</taxon>
        <taxon>Roseobacteraceae</taxon>
        <taxon>Jannaschia</taxon>
    </lineage>
</organism>
<evidence type="ECO:0000259" key="3">
    <source>
        <dbReference type="Pfam" id="PF01402"/>
    </source>
</evidence>
<dbReference type="Proteomes" id="UP000786693">
    <property type="component" value="Unassembled WGS sequence"/>
</dbReference>
<comment type="similarity">
    <text evidence="1">Belongs to the ParD antitoxin family.</text>
</comment>
<dbReference type="InterPro" id="IPR002145">
    <property type="entry name" value="CopG"/>
</dbReference>
<proteinExistence type="inferred from homology"/>
<reference evidence="4 5" key="1">
    <citation type="submission" date="2021-05" db="EMBL/GenBank/DDBJ databases">
        <title>Bacteria Genome sequencing.</title>
        <authorList>
            <person name="Takabe Y."/>
            <person name="Nakajima Y."/>
            <person name="Suzuki S."/>
            <person name="Shiozaki T."/>
        </authorList>
    </citation>
    <scope>NUCLEOTIDE SEQUENCE [LARGE SCALE GENOMIC DNA]</scope>
    <source>
        <strain evidence="4 5">AI_62</strain>
    </source>
</reference>
<dbReference type="Gene3D" id="6.10.10.120">
    <property type="entry name" value="Antitoxin ParD1-like"/>
    <property type="match status" value="1"/>
</dbReference>
<accession>A0ABQ4NRU2</accession>
<dbReference type="PANTHER" id="PTHR36582">
    <property type="entry name" value="ANTITOXIN PARD"/>
    <property type="match status" value="1"/>
</dbReference>
<dbReference type="InterPro" id="IPR022789">
    <property type="entry name" value="ParD"/>
</dbReference>
<dbReference type="SUPFAM" id="SSF47598">
    <property type="entry name" value="Ribbon-helix-helix"/>
    <property type="match status" value="1"/>
</dbReference>
<evidence type="ECO:0000313" key="5">
    <source>
        <dbReference type="Proteomes" id="UP000786693"/>
    </source>
</evidence>
<evidence type="ECO:0000256" key="2">
    <source>
        <dbReference type="ARBA" id="ARBA00022649"/>
    </source>
</evidence>
<dbReference type="PANTHER" id="PTHR36582:SF2">
    <property type="entry name" value="ANTITOXIN PARD"/>
    <property type="match status" value="1"/>
</dbReference>
<keyword evidence="5" id="KW-1185">Reference proteome</keyword>
<evidence type="ECO:0000313" key="4">
    <source>
        <dbReference type="EMBL" id="GIT97131.1"/>
    </source>
</evidence>
<name>A0ABQ4NRU2_9RHOB</name>
<comment type="caution">
    <text evidence="4">The sequence shown here is derived from an EMBL/GenBank/DDBJ whole genome shotgun (WGS) entry which is preliminary data.</text>
</comment>
<keyword evidence="2" id="KW-1277">Toxin-antitoxin system</keyword>
<feature type="domain" description="Ribbon-helix-helix protein CopG" evidence="3">
    <location>
        <begin position="8"/>
        <end position="45"/>
    </location>
</feature>
<gene>
    <name evidence="4" type="ORF">JANAI62_37540</name>
</gene>
<dbReference type="RefSeq" id="WP_220750607.1">
    <property type="nucleotide sequence ID" value="NZ_BPFH01000012.1"/>
</dbReference>
<protein>
    <submittedName>
        <fullName evidence="4">Transcriptional regulator</fullName>
    </submittedName>
</protein>
<dbReference type="NCBIfam" id="TIGR02606">
    <property type="entry name" value="antidote_CC2985"/>
    <property type="match status" value="1"/>
</dbReference>
<sequence length="95" mass="10585">MPTVEKRSISLPPELASLVDRAVAEGEFGNASEVIREALRQWKDRRDLHGYTVEELRLLWDEGQGSGTPRPLSDDYAARIKAEGRARLSGRDGHA</sequence>
<dbReference type="InterPro" id="IPR038296">
    <property type="entry name" value="ParD_sf"/>
</dbReference>
<dbReference type="EMBL" id="BPFH01000012">
    <property type="protein sequence ID" value="GIT97131.1"/>
    <property type="molecule type" value="Genomic_DNA"/>
</dbReference>
<dbReference type="Pfam" id="PF01402">
    <property type="entry name" value="RHH_1"/>
    <property type="match status" value="1"/>
</dbReference>